<name>A0A8H3IHH7_9LECA</name>
<evidence type="ECO:0008006" key="3">
    <source>
        <dbReference type="Google" id="ProtNLM"/>
    </source>
</evidence>
<comment type="caution">
    <text evidence="1">The sequence shown here is derived from an EMBL/GenBank/DDBJ whole genome shotgun (WGS) entry which is preliminary data.</text>
</comment>
<evidence type="ECO:0000313" key="1">
    <source>
        <dbReference type="EMBL" id="CAF9921025.1"/>
    </source>
</evidence>
<dbReference type="EMBL" id="CAJPDQ010000016">
    <property type="protein sequence ID" value="CAF9921025.1"/>
    <property type="molecule type" value="Genomic_DNA"/>
</dbReference>
<evidence type="ECO:0000313" key="2">
    <source>
        <dbReference type="Proteomes" id="UP000664169"/>
    </source>
</evidence>
<reference evidence="1" key="1">
    <citation type="submission" date="2021-03" db="EMBL/GenBank/DDBJ databases">
        <authorList>
            <person name="Tagirdzhanova G."/>
        </authorList>
    </citation>
    <scope>NUCLEOTIDE SEQUENCE</scope>
</reference>
<protein>
    <recommendedName>
        <fullName evidence="3">DUF4185 domain-containing protein</fullName>
    </recommendedName>
</protein>
<dbReference type="Proteomes" id="UP000664169">
    <property type="component" value="Unassembled WGS sequence"/>
</dbReference>
<proteinExistence type="predicted"/>
<dbReference type="OrthoDB" id="2884638at2759"/>
<dbReference type="AlphaFoldDB" id="A0A8H3IHH7"/>
<gene>
    <name evidence="1" type="ORF">GOMPHAMPRED_002205</name>
</gene>
<accession>A0A8H3IHH7</accession>
<keyword evidence="2" id="KW-1185">Reference proteome</keyword>
<organism evidence="1 2">
    <name type="scientific">Gomphillus americanus</name>
    <dbReference type="NCBI Taxonomy" id="1940652"/>
    <lineage>
        <taxon>Eukaryota</taxon>
        <taxon>Fungi</taxon>
        <taxon>Dikarya</taxon>
        <taxon>Ascomycota</taxon>
        <taxon>Pezizomycotina</taxon>
        <taxon>Lecanoromycetes</taxon>
        <taxon>OSLEUM clade</taxon>
        <taxon>Ostropomycetidae</taxon>
        <taxon>Ostropales</taxon>
        <taxon>Graphidaceae</taxon>
        <taxon>Gomphilloideae</taxon>
        <taxon>Gomphillus</taxon>
    </lineage>
</organism>
<sequence length="270" mass="28661">MGPGFYGTNSVMTVDTGGLTNIGNNIFMPPWGGDPQPSGNQTAFGMDMSNVVAINSTHGVVFAWEIWRGASDGSIVDRGNAVASVTLGSKFPIATRRGPLLTDSTAIQLGLLAVMVDSGYIYLYSLPQFAGIITVTRVPASDAVFDITQYQTLTTTGQWAPGVPTPAQAIANYGMVTAQPGGFGCAVYGSVFYNAYLKKYMMICNIWENWTNMYASDTPTGPWSAEYGVLAGVSGYGSMAHPEYSPDGGKTIPWSQGPNAEFDVFSITFA</sequence>